<dbReference type="Proteomes" id="UP001470230">
    <property type="component" value="Unassembled WGS sequence"/>
</dbReference>
<dbReference type="Gene3D" id="3.80.10.10">
    <property type="entry name" value="Ribonuclease Inhibitor"/>
    <property type="match status" value="1"/>
</dbReference>
<dbReference type="InterPro" id="IPR053139">
    <property type="entry name" value="Surface_bspA-like"/>
</dbReference>
<accession>A0ABR2HP53</accession>
<dbReference type="Pfam" id="PF13306">
    <property type="entry name" value="LRR_5"/>
    <property type="match status" value="1"/>
</dbReference>
<gene>
    <name evidence="1" type="ORF">M9Y10_018362</name>
</gene>
<evidence type="ECO:0008006" key="3">
    <source>
        <dbReference type="Google" id="ProtNLM"/>
    </source>
</evidence>
<evidence type="ECO:0000313" key="1">
    <source>
        <dbReference type="EMBL" id="KAK8850237.1"/>
    </source>
</evidence>
<organism evidence="1 2">
    <name type="scientific">Tritrichomonas musculus</name>
    <dbReference type="NCBI Taxonomy" id="1915356"/>
    <lineage>
        <taxon>Eukaryota</taxon>
        <taxon>Metamonada</taxon>
        <taxon>Parabasalia</taxon>
        <taxon>Tritrichomonadida</taxon>
        <taxon>Tritrichomonadidae</taxon>
        <taxon>Tritrichomonas</taxon>
    </lineage>
</organism>
<keyword evidence="2" id="KW-1185">Reference proteome</keyword>
<name>A0ABR2HP53_9EUKA</name>
<dbReference type="InterPro" id="IPR026906">
    <property type="entry name" value="LRR_5"/>
</dbReference>
<sequence>MYEVATDCKAYPDLKIPNSELIKYIMNPENRLKLKDEIKPNTFLKCAKLVDVSIPSSVKLIGTGSFDNCSSLVEINLPSSLEKIEKQAFRGCWSLKKISIPSSSVDCIKKMAFKGCTALESVEILSNFVFDKYNKNAFDGCTALNQVLVHRSLQVNVCNFPPKVKVIEFT</sequence>
<proteinExistence type="predicted"/>
<dbReference type="PANTHER" id="PTHR45661:SF3">
    <property type="entry name" value="IG-LIKE DOMAIN-CONTAINING PROTEIN"/>
    <property type="match status" value="1"/>
</dbReference>
<dbReference type="PANTHER" id="PTHR45661">
    <property type="entry name" value="SURFACE ANTIGEN"/>
    <property type="match status" value="1"/>
</dbReference>
<protein>
    <recommendedName>
        <fullName evidence="3">Surface antigen BspA-like protein</fullName>
    </recommendedName>
</protein>
<dbReference type="SUPFAM" id="SSF52058">
    <property type="entry name" value="L domain-like"/>
    <property type="match status" value="1"/>
</dbReference>
<dbReference type="EMBL" id="JAPFFF010000024">
    <property type="protein sequence ID" value="KAK8850237.1"/>
    <property type="molecule type" value="Genomic_DNA"/>
</dbReference>
<reference evidence="1 2" key="1">
    <citation type="submission" date="2024-04" db="EMBL/GenBank/DDBJ databases">
        <title>Tritrichomonas musculus Genome.</title>
        <authorList>
            <person name="Alves-Ferreira E."/>
            <person name="Grigg M."/>
            <person name="Lorenzi H."/>
            <person name="Galac M."/>
        </authorList>
    </citation>
    <scope>NUCLEOTIDE SEQUENCE [LARGE SCALE GENOMIC DNA]</scope>
    <source>
        <strain evidence="1 2">EAF2021</strain>
    </source>
</reference>
<evidence type="ECO:0000313" key="2">
    <source>
        <dbReference type="Proteomes" id="UP001470230"/>
    </source>
</evidence>
<comment type="caution">
    <text evidence="1">The sequence shown here is derived from an EMBL/GenBank/DDBJ whole genome shotgun (WGS) entry which is preliminary data.</text>
</comment>
<dbReference type="InterPro" id="IPR032675">
    <property type="entry name" value="LRR_dom_sf"/>
</dbReference>